<feature type="region of interest" description="Disordered" evidence="3">
    <location>
        <begin position="60"/>
        <end position="124"/>
    </location>
</feature>
<dbReference type="InterPro" id="IPR051219">
    <property type="entry name" value="Heterochromatin_chromo-domain"/>
</dbReference>
<dbReference type="Gene3D" id="2.40.50.40">
    <property type="match status" value="1"/>
</dbReference>
<dbReference type="Pfam" id="PF00385">
    <property type="entry name" value="Chromo"/>
    <property type="match status" value="1"/>
</dbReference>
<evidence type="ECO:0000256" key="3">
    <source>
        <dbReference type="SAM" id="MobiDB-lite"/>
    </source>
</evidence>
<dbReference type="PROSITE" id="PS50013">
    <property type="entry name" value="CHROMO_2"/>
    <property type="match status" value="1"/>
</dbReference>
<feature type="compositionally biased region" description="Low complexity" evidence="3">
    <location>
        <begin position="108"/>
        <end position="120"/>
    </location>
</feature>
<dbReference type="SUPFAM" id="SSF54160">
    <property type="entry name" value="Chromo domain-like"/>
    <property type="match status" value="1"/>
</dbReference>
<dbReference type="EMBL" id="JAZGQO010000006">
    <property type="protein sequence ID" value="KAK6185500.1"/>
    <property type="molecule type" value="Genomic_DNA"/>
</dbReference>
<name>A0AAN8JYG7_PATCE</name>
<dbReference type="InterPro" id="IPR023780">
    <property type="entry name" value="Chromo_domain"/>
</dbReference>
<organism evidence="6 7">
    <name type="scientific">Patella caerulea</name>
    <name type="common">Rayed Mediterranean limpet</name>
    <dbReference type="NCBI Taxonomy" id="87958"/>
    <lineage>
        <taxon>Eukaryota</taxon>
        <taxon>Metazoa</taxon>
        <taxon>Spiralia</taxon>
        <taxon>Lophotrochozoa</taxon>
        <taxon>Mollusca</taxon>
        <taxon>Gastropoda</taxon>
        <taxon>Patellogastropoda</taxon>
        <taxon>Patelloidea</taxon>
        <taxon>Patellidae</taxon>
        <taxon>Patella</taxon>
    </lineage>
</organism>
<feature type="transmembrane region" description="Helical" evidence="4">
    <location>
        <begin position="251"/>
        <end position="269"/>
    </location>
</feature>
<dbReference type="InterPro" id="IPR023779">
    <property type="entry name" value="Chromodomain_CS"/>
</dbReference>
<accession>A0AAN8JYG7</accession>
<reference evidence="6 7" key="1">
    <citation type="submission" date="2024-01" db="EMBL/GenBank/DDBJ databases">
        <title>The genome of the rayed Mediterranean limpet Patella caerulea (Linnaeus, 1758).</title>
        <authorList>
            <person name="Anh-Thu Weber A."/>
            <person name="Halstead-Nussloch G."/>
        </authorList>
    </citation>
    <scope>NUCLEOTIDE SEQUENCE [LARGE SCALE GENOMIC DNA]</scope>
    <source>
        <strain evidence="6">AATW-2023a</strain>
        <tissue evidence="6">Whole specimen</tissue>
    </source>
</reference>
<dbReference type="Proteomes" id="UP001347796">
    <property type="component" value="Unassembled WGS sequence"/>
</dbReference>
<feature type="domain" description="Chromo" evidence="5">
    <location>
        <begin position="11"/>
        <end position="70"/>
    </location>
</feature>
<dbReference type="InterPro" id="IPR000953">
    <property type="entry name" value="Chromo/chromo_shadow_dom"/>
</dbReference>
<dbReference type="SMART" id="SM00298">
    <property type="entry name" value="CHROMO"/>
    <property type="match status" value="1"/>
</dbReference>
<protein>
    <recommendedName>
        <fullName evidence="5">Chromo domain-containing protein</fullName>
    </recommendedName>
</protein>
<comment type="caution">
    <text evidence="6">The sequence shown here is derived from an EMBL/GenBank/DDBJ whole genome shotgun (WGS) entry which is preliminary data.</text>
</comment>
<evidence type="ECO:0000313" key="6">
    <source>
        <dbReference type="EMBL" id="KAK6185500.1"/>
    </source>
</evidence>
<keyword evidence="2" id="KW-0539">Nucleus</keyword>
<keyword evidence="4" id="KW-0472">Membrane</keyword>
<dbReference type="PANTHER" id="PTHR22812">
    <property type="entry name" value="CHROMOBOX PROTEIN"/>
    <property type="match status" value="1"/>
</dbReference>
<evidence type="ECO:0000313" key="7">
    <source>
        <dbReference type="Proteomes" id="UP001347796"/>
    </source>
</evidence>
<dbReference type="AlphaFoldDB" id="A0AAN8JYG7"/>
<comment type="subcellular location">
    <subcellularLocation>
        <location evidence="1">Nucleus</location>
    </subcellularLocation>
</comment>
<evidence type="ECO:0000259" key="5">
    <source>
        <dbReference type="PROSITE" id="PS50013"/>
    </source>
</evidence>
<dbReference type="CDD" id="cd00024">
    <property type="entry name" value="CD_CSD"/>
    <property type="match status" value="1"/>
</dbReference>
<proteinExistence type="predicted"/>
<dbReference type="InterPro" id="IPR016197">
    <property type="entry name" value="Chromo-like_dom_sf"/>
</dbReference>
<feature type="compositionally biased region" description="Basic residues" evidence="3">
    <location>
        <begin position="72"/>
        <end position="107"/>
    </location>
</feature>
<evidence type="ECO:0000256" key="2">
    <source>
        <dbReference type="ARBA" id="ARBA00023242"/>
    </source>
</evidence>
<feature type="transmembrane region" description="Helical" evidence="4">
    <location>
        <begin position="206"/>
        <end position="230"/>
    </location>
</feature>
<evidence type="ECO:0000256" key="4">
    <source>
        <dbReference type="SAM" id="Phobius"/>
    </source>
</evidence>
<dbReference type="PROSITE" id="PS00598">
    <property type="entry name" value="CHROMO_1"/>
    <property type="match status" value="1"/>
</dbReference>
<keyword evidence="4" id="KW-1133">Transmembrane helix</keyword>
<keyword evidence="7" id="KW-1185">Reference proteome</keyword>
<keyword evidence="4" id="KW-0812">Transmembrane</keyword>
<gene>
    <name evidence="6" type="ORF">SNE40_007719</name>
</gene>
<evidence type="ECO:0000256" key="1">
    <source>
        <dbReference type="ARBA" id="ARBA00004123"/>
    </source>
</evidence>
<sequence length="286" mass="32433">MATSGSDNELFEVKEIIKQRKKKGVIEYLVRWDGFGEEEDSWEPSKSLVNCVDQIKKFVQAQDANKMEQKSAKSRSKGRARSRSRGRSRSRARSKSNTRSSKTKKSSSRSSKTTAAVVVSSDEEDLIVTPRRQSRRTEVVTRTKTRNFPGRMETSASLMKVTTDDDPEITKTTTVLRERREVNMVENHKSSIRGGESEEPNFVVKMWNYADTAVLILFICISVFLFSFVLEKYIEPRMIWKAVVNSYKSSVAYIISSFGTICTMAGSAWNTTSATLKTNWKNLSGK</sequence>
<dbReference type="GO" id="GO:0005634">
    <property type="term" value="C:nucleus"/>
    <property type="evidence" value="ECO:0007669"/>
    <property type="project" value="UniProtKB-SubCell"/>
</dbReference>